<dbReference type="PANTHER" id="PTHR42878:SF15">
    <property type="entry name" value="BACTERIOPHYTOCHROME"/>
    <property type="match status" value="1"/>
</dbReference>
<feature type="domain" description="Histidine kinase" evidence="8">
    <location>
        <begin position="487"/>
        <end position="697"/>
    </location>
</feature>
<keyword evidence="3" id="KW-0597">Phosphoprotein</keyword>
<dbReference type="Gene3D" id="1.10.287.130">
    <property type="match status" value="1"/>
</dbReference>
<dbReference type="PANTHER" id="PTHR42878">
    <property type="entry name" value="TWO-COMPONENT HISTIDINE KINASE"/>
    <property type="match status" value="1"/>
</dbReference>
<dbReference type="InterPro" id="IPR000700">
    <property type="entry name" value="PAS-assoc_C"/>
</dbReference>
<dbReference type="CDD" id="cd00082">
    <property type="entry name" value="HisKA"/>
    <property type="match status" value="1"/>
</dbReference>
<dbReference type="Pfam" id="PF13426">
    <property type="entry name" value="PAS_9"/>
    <property type="match status" value="1"/>
</dbReference>
<keyword evidence="6 7" id="KW-0472">Membrane</keyword>
<evidence type="ECO:0000256" key="7">
    <source>
        <dbReference type="SAM" id="Phobius"/>
    </source>
</evidence>
<feature type="domain" description="PAC" evidence="9">
    <location>
        <begin position="418"/>
        <end position="469"/>
    </location>
</feature>
<feature type="transmembrane region" description="Helical" evidence="7">
    <location>
        <begin position="6"/>
        <end position="27"/>
    </location>
</feature>
<keyword evidence="7" id="KW-0812">Transmembrane</keyword>
<dbReference type="Gene3D" id="3.30.565.10">
    <property type="entry name" value="Histidine kinase-like ATPase, C-terminal domain"/>
    <property type="match status" value="1"/>
</dbReference>
<evidence type="ECO:0000259" key="9">
    <source>
        <dbReference type="PROSITE" id="PS50113"/>
    </source>
</evidence>
<dbReference type="SMART" id="SM00387">
    <property type="entry name" value="HATPase_c"/>
    <property type="match status" value="1"/>
</dbReference>
<dbReference type="Pfam" id="PF02518">
    <property type="entry name" value="HATPase_c"/>
    <property type="match status" value="1"/>
</dbReference>
<name>A0A212KMA8_9PROT</name>
<organism evidence="10">
    <name type="scientific">uncultured Alphaproteobacteria bacterium</name>
    <dbReference type="NCBI Taxonomy" id="91750"/>
    <lineage>
        <taxon>Bacteria</taxon>
        <taxon>Pseudomonadati</taxon>
        <taxon>Pseudomonadota</taxon>
        <taxon>Alphaproteobacteria</taxon>
        <taxon>environmental samples</taxon>
    </lineage>
</organism>
<dbReference type="SMART" id="SM00388">
    <property type="entry name" value="HisKA"/>
    <property type="match status" value="1"/>
</dbReference>
<dbReference type="Pfam" id="PF00512">
    <property type="entry name" value="HisKA"/>
    <property type="match status" value="1"/>
</dbReference>
<evidence type="ECO:0000259" key="8">
    <source>
        <dbReference type="PROSITE" id="PS50109"/>
    </source>
</evidence>
<dbReference type="EC" id="2.7.13.3" evidence="2"/>
<keyword evidence="5 10" id="KW-0418">Kinase</keyword>
<evidence type="ECO:0000256" key="6">
    <source>
        <dbReference type="ARBA" id="ARBA00023136"/>
    </source>
</evidence>
<keyword evidence="7" id="KW-1133">Transmembrane helix</keyword>
<dbReference type="PROSITE" id="PS50109">
    <property type="entry name" value="HIS_KIN"/>
    <property type="match status" value="1"/>
</dbReference>
<evidence type="ECO:0000256" key="3">
    <source>
        <dbReference type="ARBA" id="ARBA00022553"/>
    </source>
</evidence>
<keyword evidence="4 10" id="KW-0808">Transferase</keyword>
<dbReference type="GO" id="GO:0000155">
    <property type="term" value="F:phosphorelay sensor kinase activity"/>
    <property type="evidence" value="ECO:0007669"/>
    <property type="project" value="InterPro"/>
</dbReference>
<comment type="catalytic activity">
    <reaction evidence="1">
        <text>ATP + protein L-histidine = ADP + protein N-phospho-L-histidine.</text>
        <dbReference type="EC" id="2.7.13.3"/>
    </reaction>
</comment>
<proteinExistence type="predicted"/>
<dbReference type="InterPro" id="IPR050351">
    <property type="entry name" value="BphY/WalK/GraS-like"/>
</dbReference>
<dbReference type="GO" id="GO:0030295">
    <property type="term" value="F:protein kinase activator activity"/>
    <property type="evidence" value="ECO:0007669"/>
    <property type="project" value="TreeGrafter"/>
</dbReference>
<evidence type="ECO:0000256" key="1">
    <source>
        <dbReference type="ARBA" id="ARBA00000085"/>
    </source>
</evidence>
<accession>A0A212KMA8</accession>
<dbReference type="PRINTS" id="PR00344">
    <property type="entry name" value="BCTRLSENSOR"/>
</dbReference>
<gene>
    <name evidence="10" type="ORF">KL86APRO_30271</name>
</gene>
<dbReference type="GO" id="GO:0016020">
    <property type="term" value="C:membrane"/>
    <property type="evidence" value="ECO:0007669"/>
    <property type="project" value="UniProtKB-SubCell"/>
</dbReference>
<feature type="transmembrane region" description="Helical" evidence="7">
    <location>
        <begin position="302"/>
        <end position="323"/>
    </location>
</feature>
<dbReference type="InterPro" id="IPR003594">
    <property type="entry name" value="HATPase_dom"/>
</dbReference>
<dbReference type="InterPro" id="IPR004358">
    <property type="entry name" value="Sig_transdc_His_kin-like_C"/>
</dbReference>
<dbReference type="AlphaFoldDB" id="A0A212KMA8"/>
<dbReference type="EMBL" id="FLUO01000003">
    <property type="protein sequence ID" value="SBW12780.1"/>
    <property type="molecule type" value="Genomic_DNA"/>
</dbReference>
<dbReference type="GO" id="GO:0007234">
    <property type="term" value="P:osmosensory signaling via phosphorelay pathway"/>
    <property type="evidence" value="ECO:0007669"/>
    <property type="project" value="TreeGrafter"/>
</dbReference>
<dbReference type="InterPro" id="IPR005467">
    <property type="entry name" value="His_kinase_dom"/>
</dbReference>
<dbReference type="Gene3D" id="3.30.450.20">
    <property type="entry name" value="PAS domain"/>
    <property type="match status" value="1"/>
</dbReference>
<evidence type="ECO:0000256" key="4">
    <source>
        <dbReference type="ARBA" id="ARBA00022679"/>
    </source>
</evidence>
<dbReference type="SUPFAM" id="SSF47384">
    <property type="entry name" value="Homodimeric domain of signal transducing histidine kinase"/>
    <property type="match status" value="1"/>
</dbReference>
<evidence type="ECO:0000256" key="5">
    <source>
        <dbReference type="ARBA" id="ARBA00022777"/>
    </source>
</evidence>
<dbReference type="InterPro" id="IPR036097">
    <property type="entry name" value="HisK_dim/P_sf"/>
</dbReference>
<dbReference type="PROSITE" id="PS50113">
    <property type="entry name" value="PAC"/>
    <property type="match status" value="1"/>
</dbReference>
<dbReference type="SUPFAM" id="SSF55874">
    <property type="entry name" value="ATPase domain of HSP90 chaperone/DNA topoisomerase II/histidine kinase"/>
    <property type="match status" value="1"/>
</dbReference>
<dbReference type="GO" id="GO:0000156">
    <property type="term" value="F:phosphorelay response regulator activity"/>
    <property type="evidence" value="ECO:0007669"/>
    <property type="project" value="TreeGrafter"/>
</dbReference>
<evidence type="ECO:0000313" key="10">
    <source>
        <dbReference type="EMBL" id="SBW12780.1"/>
    </source>
</evidence>
<dbReference type="SMART" id="SM00091">
    <property type="entry name" value="PAS"/>
    <property type="match status" value="1"/>
</dbReference>
<dbReference type="NCBIfam" id="TIGR00229">
    <property type="entry name" value="sensory_box"/>
    <property type="match status" value="1"/>
</dbReference>
<reference evidence="10" key="1">
    <citation type="submission" date="2016-04" db="EMBL/GenBank/DDBJ databases">
        <authorList>
            <person name="Evans L.H."/>
            <person name="Alamgir A."/>
            <person name="Owens N."/>
            <person name="Weber N.D."/>
            <person name="Virtaneva K."/>
            <person name="Barbian K."/>
            <person name="Babar A."/>
            <person name="Rosenke K."/>
        </authorList>
    </citation>
    <scope>NUCLEOTIDE SEQUENCE</scope>
    <source>
        <strain evidence="10">86</strain>
    </source>
</reference>
<evidence type="ECO:0000256" key="2">
    <source>
        <dbReference type="ARBA" id="ARBA00012438"/>
    </source>
</evidence>
<dbReference type="InterPro" id="IPR000014">
    <property type="entry name" value="PAS"/>
</dbReference>
<protein>
    <recommendedName>
        <fullName evidence="2">histidine kinase</fullName>
        <ecNumber evidence="2">2.7.13.3</ecNumber>
    </recommendedName>
</protein>
<dbReference type="InterPro" id="IPR003661">
    <property type="entry name" value="HisK_dim/P_dom"/>
</dbReference>
<dbReference type="InterPro" id="IPR036890">
    <property type="entry name" value="HATPase_C_sf"/>
</dbReference>
<sequence length="710" mass="77778">MRAVPRLWMLVLVVVLVLMAITGWQYLLSQERQRRAEAEHTLSGIAVLKLNEIAEWRANRAADARLVAANPTLQRSLRLWWQNPDTDIATDMLEVVRSRLAMYREIRRFADVRVVDAENRTVVGVMPADPEPEDPITAAALDRARATGLPTFSDIHSQGGGLLIDVVVPLFGDDNDDELRGSGLALVLQIDPNVYLYPLLRRWPTPSATAETLIARREGQDVVFLSPLRHRPDPPLTFRMPLSSPKLAAAVGLRGTYGVVGGRDYRDQPILAATFKVDGTDWVMVSKIDEDEALATQRRETLLGLALLIAAAVAVAAVVLAIAEEGASAERLAAAESKAQLAARDARLGAIFRAAPIGIGITRDRIMVEASEGFCDLVGMTREEMVGQPARIFYGDDDAEYERVGVAAYGGLRAEGRSQTEARWVKKDGTPIVVLLSAALVEPGNFKADVTFTIIDITERKLQEERLGERTRDLERSNKELAAFAYVASHDLRSPLRGIAQLSEWIVEDMPGGVPDEIQGHITLMRSRVARMERLLDDLLAYSRIGRIEGDVAEADVAAICREAFDMFAPPPGFALDLAPDLPSFRTLATPLTQVLHNLIGNAIKHHDRDRGRIAVSARKVRGGWAIAVADDGPGIAREYQERVFGLFQTLKPRDEVEGSGMGLALVRKIVEVYGGTVTVRSEGRGAEFTFTWPGDPHMKGLKHATSAGA</sequence>
<dbReference type="InterPro" id="IPR035965">
    <property type="entry name" value="PAS-like_dom_sf"/>
</dbReference>
<dbReference type="CDD" id="cd00130">
    <property type="entry name" value="PAS"/>
    <property type="match status" value="1"/>
</dbReference>
<dbReference type="SUPFAM" id="SSF55785">
    <property type="entry name" value="PYP-like sensor domain (PAS domain)"/>
    <property type="match status" value="1"/>
</dbReference>